<comment type="function">
    <text evidence="7 8">Key enzyme in folate metabolism. Catalyzes an essential reaction for de novo glycine and purine synthesis, and for DNA precursor synthesis.</text>
</comment>
<dbReference type="PRINTS" id="PR00070">
    <property type="entry name" value="DHFR"/>
</dbReference>
<dbReference type="PANTHER" id="PTHR48069:SF3">
    <property type="entry name" value="DIHYDROFOLATE REDUCTASE"/>
    <property type="match status" value="1"/>
</dbReference>
<dbReference type="InterPro" id="IPR017925">
    <property type="entry name" value="DHFR_CS"/>
</dbReference>
<name>A0A0M0LII2_9BACI</name>
<gene>
    <name evidence="11" type="ORF">AMD01_03375</name>
</gene>
<evidence type="ECO:0000256" key="4">
    <source>
        <dbReference type="ARBA" id="ARBA00022563"/>
    </source>
</evidence>
<dbReference type="SUPFAM" id="SSF53597">
    <property type="entry name" value="Dihydrofolate reductase-like"/>
    <property type="match status" value="1"/>
</dbReference>
<proteinExistence type="inferred from homology"/>
<dbReference type="RefSeq" id="WP_053399964.1">
    <property type="nucleotide sequence ID" value="NZ_JAUKEN010000002.1"/>
</dbReference>
<evidence type="ECO:0000313" key="11">
    <source>
        <dbReference type="EMBL" id="KOO50791.1"/>
    </source>
</evidence>
<organism evidence="11 12">
    <name type="scientific">Priestia koreensis</name>
    <dbReference type="NCBI Taxonomy" id="284581"/>
    <lineage>
        <taxon>Bacteria</taxon>
        <taxon>Bacillati</taxon>
        <taxon>Bacillota</taxon>
        <taxon>Bacilli</taxon>
        <taxon>Bacillales</taxon>
        <taxon>Bacillaceae</taxon>
        <taxon>Priestia</taxon>
    </lineage>
</organism>
<evidence type="ECO:0000256" key="3">
    <source>
        <dbReference type="ARBA" id="ARBA00012856"/>
    </source>
</evidence>
<dbReference type="NCBIfam" id="NF008037">
    <property type="entry name" value="PRK10769.1"/>
    <property type="match status" value="1"/>
</dbReference>
<evidence type="ECO:0000313" key="12">
    <source>
        <dbReference type="Proteomes" id="UP000037558"/>
    </source>
</evidence>
<dbReference type="STRING" id="284581.AMD01_03375"/>
<dbReference type="OrthoDB" id="9804315at2"/>
<dbReference type="FunFam" id="3.40.430.10:FF:000001">
    <property type="entry name" value="Dihydrofolate reductase"/>
    <property type="match status" value="1"/>
</dbReference>
<comment type="pathway">
    <text evidence="1 8">Cofactor biosynthesis; tetrahydrofolate biosynthesis; 5,6,7,8-tetrahydrofolate from 7,8-dihydrofolate: step 1/1.</text>
</comment>
<dbReference type="PANTHER" id="PTHR48069">
    <property type="entry name" value="DIHYDROFOLATE REDUCTASE"/>
    <property type="match status" value="1"/>
</dbReference>
<dbReference type="EMBL" id="LILC01000002">
    <property type="protein sequence ID" value="KOO50791.1"/>
    <property type="molecule type" value="Genomic_DNA"/>
</dbReference>
<dbReference type="GO" id="GO:0046655">
    <property type="term" value="P:folic acid metabolic process"/>
    <property type="evidence" value="ECO:0007669"/>
    <property type="project" value="TreeGrafter"/>
</dbReference>
<comment type="caution">
    <text evidence="11">The sequence shown here is derived from an EMBL/GenBank/DDBJ whole genome shotgun (WGS) entry which is preliminary data.</text>
</comment>
<evidence type="ECO:0000256" key="7">
    <source>
        <dbReference type="ARBA" id="ARBA00025067"/>
    </source>
</evidence>
<comment type="similarity">
    <text evidence="2 8 9">Belongs to the dihydrofolate reductase family.</text>
</comment>
<dbReference type="PROSITE" id="PS51330">
    <property type="entry name" value="DHFR_2"/>
    <property type="match status" value="1"/>
</dbReference>
<dbReference type="CDD" id="cd00209">
    <property type="entry name" value="DHFR"/>
    <property type="match status" value="1"/>
</dbReference>
<evidence type="ECO:0000256" key="5">
    <source>
        <dbReference type="ARBA" id="ARBA00022857"/>
    </source>
</evidence>
<evidence type="ECO:0000256" key="9">
    <source>
        <dbReference type="RuleBase" id="RU004474"/>
    </source>
</evidence>
<dbReference type="AlphaFoldDB" id="A0A0M0LII2"/>
<dbReference type="GO" id="GO:0004146">
    <property type="term" value="F:dihydrofolate reductase activity"/>
    <property type="evidence" value="ECO:0007669"/>
    <property type="project" value="UniProtKB-EC"/>
</dbReference>
<dbReference type="Proteomes" id="UP000037558">
    <property type="component" value="Unassembled WGS sequence"/>
</dbReference>
<dbReference type="Gene3D" id="3.40.430.10">
    <property type="entry name" value="Dihydrofolate Reductase, subunit A"/>
    <property type="match status" value="1"/>
</dbReference>
<dbReference type="PROSITE" id="PS00075">
    <property type="entry name" value="DHFR_1"/>
    <property type="match status" value="1"/>
</dbReference>
<evidence type="ECO:0000256" key="8">
    <source>
        <dbReference type="PIRNR" id="PIRNR000194"/>
    </source>
</evidence>
<dbReference type="InterPro" id="IPR001796">
    <property type="entry name" value="DHFR_dom"/>
</dbReference>
<keyword evidence="4 8" id="KW-0554">One-carbon metabolism</keyword>
<sequence>MISLIAAMDQKRLIGADNDMPWRLPADLAYFKKVTMGHPVVMGRKTFESIGRPLPGRENIVITRNADLHLDGVTIVTSLDELQNASASKELFVIGGGEVYQQTMAIADRLYITHIEETFEGDTHFPEIDVSIWEEVSRTPGIRDEKNPYSYSFVVYERR</sequence>
<evidence type="ECO:0000259" key="10">
    <source>
        <dbReference type="PROSITE" id="PS51330"/>
    </source>
</evidence>
<evidence type="ECO:0000256" key="2">
    <source>
        <dbReference type="ARBA" id="ARBA00009539"/>
    </source>
</evidence>
<evidence type="ECO:0000256" key="6">
    <source>
        <dbReference type="ARBA" id="ARBA00023002"/>
    </source>
</evidence>
<evidence type="ECO:0000256" key="1">
    <source>
        <dbReference type="ARBA" id="ARBA00004903"/>
    </source>
</evidence>
<reference evidence="12" key="1">
    <citation type="submission" date="2015-08" db="EMBL/GenBank/DDBJ databases">
        <title>Fjat-14210 dsm16467.</title>
        <authorList>
            <person name="Liu B."/>
            <person name="Wang J."/>
            <person name="Zhu Y."/>
            <person name="Liu G."/>
            <person name="Chen Q."/>
            <person name="Chen Z."/>
            <person name="Lan J."/>
            <person name="Che J."/>
            <person name="Ge C."/>
            <person name="Shi H."/>
            <person name="Pan Z."/>
            <person name="Liu X."/>
        </authorList>
    </citation>
    <scope>NUCLEOTIDE SEQUENCE [LARGE SCALE GENOMIC DNA]</scope>
    <source>
        <strain evidence="12">DSM 16467</strain>
    </source>
</reference>
<dbReference type="InterPro" id="IPR024072">
    <property type="entry name" value="DHFR-like_dom_sf"/>
</dbReference>
<dbReference type="GO" id="GO:0046654">
    <property type="term" value="P:tetrahydrofolate biosynthetic process"/>
    <property type="evidence" value="ECO:0007669"/>
    <property type="project" value="UniProtKB-UniPathway"/>
</dbReference>
<protein>
    <recommendedName>
        <fullName evidence="3 8">Dihydrofolate reductase</fullName>
        <ecNumber evidence="3 8">1.5.1.3</ecNumber>
    </recommendedName>
</protein>
<accession>A0A0M0LII2</accession>
<dbReference type="GO" id="GO:0006730">
    <property type="term" value="P:one-carbon metabolic process"/>
    <property type="evidence" value="ECO:0007669"/>
    <property type="project" value="UniProtKB-KW"/>
</dbReference>
<dbReference type="UniPathway" id="UPA00077">
    <property type="reaction ID" value="UER00158"/>
</dbReference>
<comment type="catalytic activity">
    <reaction evidence="8">
        <text>(6S)-5,6,7,8-tetrahydrofolate + NADP(+) = 7,8-dihydrofolate + NADPH + H(+)</text>
        <dbReference type="Rhea" id="RHEA:15009"/>
        <dbReference type="ChEBI" id="CHEBI:15378"/>
        <dbReference type="ChEBI" id="CHEBI:57451"/>
        <dbReference type="ChEBI" id="CHEBI:57453"/>
        <dbReference type="ChEBI" id="CHEBI:57783"/>
        <dbReference type="ChEBI" id="CHEBI:58349"/>
        <dbReference type="EC" id="1.5.1.3"/>
    </reaction>
</comment>
<keyword evidence="5 8" id="KW-0521">NADP</keyword>
<dbReference type="GO" id="GO:0046452">
    <property type="term" value="P:dihydrofolate metabolic process"/>
    <property type="evidence" value="ECO:0007669"/>
    <property type="project" value="TreeGrafter"/>
</dbReference>
<dbReference type="InterPro" id="IPR012259">
    <property type="entry name" value="DHFR"/>
</dbReference>
<dbReference type="Pfam" id="PF00186">
    <property type="entry name" value="DHFR_1"/>
    <property type="match status" value="1"/>
</dbReference>
<dbReference type="EC" id="1.5.1.3" evidence="3 8"/>
<keyword evidence="6 8" id="KW-0560">Oxidoreductase</keyword>
<dbReference type="PATRIC" id="fig|284581.3.peg.966"/>
<feature type="domain" description="DHFR" evidence="10">
    <location>
        <begin position="1"/>
        <end position="158"/>
    </location>
</feature>
<dbReference type="GO" id="GO:0070401">
    <property type="term" value="F:NADP+ binding"/>
    <property type="evidence" value="ECO:0007669"/>
    <property type="project" value="UniProtKB-ARBA"/>
</dbReference>
<keyword evidence="12" id="KW-1185">Reference proteome</keyword>
<dbReference type="GO" id="GO:0005829">
    <property type="term" value="C:cytosol"/>
    <property type="evidence" value="ECO:0007669"/>
    <property type="project" value="TreeGrafter"/>
</dbReference>
<dbReference type="PIRSF" id="PIRSF000194">
    <property type="entry name" value="DHFR"/>
    <property type="match status" value="1"/>
</dbReference>